<evidence type="ECO:0000256" key="3">
    <source>
        <dbReference type="ARBA" id="ARBA00022989"/>
    </source>
</evidence>
<reference evidence="9" key="1">
    <citation type="journal article" date="2023" name="Science">
        <title>Genome structures resolve the early diversification of teleost fishes.</title>
        <authorList>
            <person name="Parey E."/>
            <person name="Louis A."/>
            <person name="Montfort J."/>
            <person name="Bouchez O."/>
            <person name="Roques C."/>
            <person name="Iampietro C."/>
            <person name="Lluch J."/>
            <person name="Castinel A."/>
            <person name="Donnadieu C."/>
            <person name="Desvignes T."/>
            <person name="Floi Bucao C."/>
            <person name="Jouanno E."/>
            <person name="Wen M."/>
            <person name="Mejri S."/>
            <person name="Dirks R."/>
            <person name="Jansen H."/>
            <person name="Henkel C."/>
            <person name="Chen W.J."/>
            <person name="Zahm M."/>
            <person name="Cabau C."/>
            <person name="Klopp C."/>
            <person name="Thompson A.W."/>
            <person name="Robinson-Rechavi M."/>
            <person name="Braasch I."/>
            <person name="Lecointre G."/>
            <person name="Bobe J."/>
            <person name="Postlethwait J.H."/>
            <person name="Berthelot C."/>
            <person name="Roest Crollius H."/>
            <person name="Guiguen Y."/>
        </authorList>
    </citation>
    <scope>NUCLEOTIDE SEQUENCE</scope>
    <source>
        <strain evidence="9">WJC10195</strain>
    </source>
</reference>
<dbReference type="OrthoDB" id="10028364at2759"/>
<dbReference type="PROSITE" id="PS51225">
    <property type="entry name" value="MARVEL"/>
    <property type="match status" value="1"/>
</dbReference>
<dbReference type="GO" id="GO:0016020">
    <property type="term" value="C:membrane"/>
    <property type="evidence" value="ECO:0007669"/>
    <property type="project" value="UniProtKB-SubCell"/>
</dbReference>
<accession>A0A9Q1IV59</accession>
<keyword evidence="2 5" id="KW-0812">Transmembrane</keyword>
<dbReference type="AlphaFoldDB" id="A0A9Q1IV59"/>
<evidence type="ECO:0000256" key="1">
    <source>
        <dbReference type="ARBA" id="ARBA00004141"/>
    </source>
</evidence>
<keyword evidence="10" id="KW-1185">Reference proteome</keyword>
<evidence type="ECO:0000256" key="6">
    <source>
        <dbReference type="SAM" id="MobiDB-lite"/>
    </source>
</evidence>
<dbReference type="Proteomes" id="UP001152622">
    <property type="component" value="Chromosome 7"/>
</dbReference>
<dbReference type="InterPro" id="IPR008253">
    <property type="entry name" value="Marvel"/>
</dbReference>
<dbReference type="EMBL" id="JAINUF010000007">
    <property type="protein sequence ID" value="KAJ8354169.1"/>
    <property type="molecule type" value="Genomic_DNA"/>
</dbReference>
<keyword evidence="4 5" id="KW-0472">Membrane</keyword>
<dbReference type="Pfam" id="PF01284">
    <property type="entry name" value="MARVEL"/>
    <property type="match status" value="1"/>
</dbReference>
<evidence type="ECO:0000256" key="7">
    <source>
        <dbReference type="SAM" id="Phobius"/>
    </source>
</evidence>
<proteinExistence type="predicted"/>
<evidence type="ECO:0000259" key="8">
    <source>
        <dbReference type="PROSITE" id="PS51225"/>
    </source>
</evidence>
<feature type="compositionally biased region" description="Basic and acidic residues" evidence="6">
    <location>
        <begin position="174"/>
        <end position="184"/>
    </location>
</feature>
<comment type="caution">
    <text evidence="9">The sequence shown here is derived from an EMBL/GenBank/DDBJ whole genome shotgun (WGS) entry which is preliminary data.</text>
</comment>
<name>A0A9Q1IV59_SYNKA</name>
<evidence type="ECO:0000256" key="4">
    <source>
        <dbReference type="ARBA" id="ARBA00023136"/>
    </source>
</evidence>
<evidence type="ECO:0000256" key="5">
    <source>
        <dbReference type="PROSITE-ProRule" id="PRU00581"/>
    </source>
</evidence>
<sequence length="184" mass="20086">MAATEHVYNTTTEREPASKKIFAIPSDHLDKIRFVIKMAEVILSFLAFILEEVVTNCVSCSPLYFFEFVSCTAFLFTVLLLVLLSTALHQKVGIECWPAVDLGYTGIIALLFFISAIAFAADNGGTSVEQASVAFGFLATAAFVVDIVRFVMTKGVPFGKKPVQTPSVQPVPPEEEKLRVNGTE</sequence>
<feature type="transmembrane region" description="Helical" evidence="7">
    <location>
        <begin position="62"/>
        <end position="84"/>
    </location>
</feature>
<feature type="domain" description="MARVEL" evidence="8">
    <location>
        <begin position="28"/>
        <end position="155"/>
    </location>
</feature>
<feature type="transmembrane region" description="Helical" evidence="7">
    <location>
        <begin position="34"/>
        <end position="50"/>
    </location>
</feature>
<comment type="subcellular location">
    <subcellularLocation>
        <location evidence="1">Membrane</location>
        <topology evidence="1">Multi-pass membrane protein</topology>
    </subcellularLocation>
</comment>
<organism evidence="9 10">
    <name type="scientific">Synaphobranchus kaupii</name>
    <name type="common">Kaup's arrowtooth eel</name>
    <dbReference type="NCBI Taxonomy" id="118154"/>
    <lineage>
        <taxon>Eukaryota</taxon>
        <taxon>Metazoa</taxon>
        <taxon>Chordata</taxon>
        <taxon>Craniata</taxon>
        <taxon>Vertebrata</taxon>
        <taxon>Euteleostomi</taxon>
        <taxon>Actinopterygii</taxon>
        <taxon>Neopterygii</taxon>
        <taxon>Teleostei</taxon>
        <taxon>Anguilliformes</taxon>
        <taxon>Synaphobranchidae</taxon>
        <taxon>Synaphobranchus</taxon>
    </lineage>
</organism>
<feature type="region of interest" description="Disordered" evidence="6">
    <location>
        <begin position="163"/>
        <end position="184"/>
    </location>
</feature>
<evidence type="ECO:0000256" key="2">
    <source>
        <dbReference type="ARBA" id="ARBA00022692"/>
    </source>
</evidence>
<evidence type="ECO:0000313" key="10">
    <source>
        <dbReference type="Proteomes" id="UP001152622"/>
    </source>
</evidence>
<keyword evidence="3 7" id="KW-1133">Transmembrane helix</keyword>
<dbReference type="InterPro" id="IPR050578">
    <property type="entry name" value="MARVEL-CKLF_proteins"/>
</dbReference>
<dbReference type="PANTHER" id="PTHR22776:SF25">
    <property type="entry name" value="CKLF-LIKE MARVEL TRANSMEMBRANE DOMAIN-CONTAINING PROTEIN 6"/>
    <property type="match status" value="1"/>
</dbReference>
<protein>
    <recommendedName>
        <fullName evidence="8">MARVEL domain-containing protein</fullName>
    </recommendedName>
</protein>
<dbReference type="PANTHER" id="PTHR22776">
    <property type="entry name" value="MARVEL-CONTAINING POTENTIAL LIPID RAFT-ASSOCIATED PROTEIN"/>
    <property type="match status" value="1"/>
</dbReference>
<evidence type="ECO:0000313" key="9">
    <source>
        <dbReference type="EMBL" id="KAJ8354169.1"/>
    </source>
</evidence>
<gene>
    <name evidence="9" type="ORF">SKAU_G00217360</name>
</gene>
<feature type="transmembrane region" description="Helical" evidence="7">
    <location>
        <begin position="133"/>
        <end position="152"/>
    </location>
</feature>
<feature type="transmembrane region" description="Helical" evidence="7">
    <location>
        <begin position="96"/>
        <end position="121"/>
    </location>
</feature>